<organism evidence="3 4">
    <name type="scientific">Candidatus Vogelbacteria bacterium RIFOXYD1_FULL_46_19</name>
    <dbReference type="NCBI Taxonomy" id="1802439"/>
    <lineage>
        <taxon>Bacteria</taxon>
        <taxon>Candidatus Vogeliibacteriota</taxon>
    </lineage>
</organism>
<dbReference type="STRING" id="1802439.A2589_00505"/>
<comment type="caution">
    <text evidence="3">The sequence shown here is derived from an EMBL/GenBank/DDBJ whole genome shotgun (WGS) entry which is preliminary data.</text>
</comment>
<name>A0A1G2QHS9_9BACT</name>
<dbReference type="EMBL" id="MHTK01000002">
    <property type="protein sequence ID" value="OHA60146.1"/>
    <property type="molecule type" value="Genomic_DNA"/>
</dbReference>
<feature type="compositionally biased region" description="Basic and acidic residues" evidence="1">
    <location>
        <begin position="1"/>
        <end position="10"/>
    </location>
</feature>
<accession>A0A1G2QHS9</accession>
<gene>
    <name evidence="3" type="ORF">A2589_00505</name>
</gene>
<evidence type="ECO:0000313" key="3">
    <source>
        <dbReference type="EMBL" id="OHA60146.1"/>
    </source>
</evidence>
<dbReference type="Proteomes" id="UP000177838">
    <property type="component" value="Unassembled WGS sequence"/>
</dbReference>
<keyword evidence="2" id="KW-1133">Transmembrane helix</keyword>
<feature type="transmembrane region" description="Helical" evidence="2">
    <location>
        <begin position="194"/>
        <end position="215"/>
    </location>
</feature>
<reference evidence="3 4" key="1">
    <citation type="journal article" date="2016" name="Nat. Commun.">
        <title>Thousands of microbial genomes shed light on interconnected biogeochemical processes in an aquifer system.</title>
        <authorList>
            <person name="Anantharaman K."/>
            <person name="Brown C.T."/>
            <person name="Hug L.A."/>
            <person name="Sharon I."/>
            <person name="Castelle C.J."/>
            <person name="Probst A.J."/>
            <person name="Thomas B.C."/>
            <person name="Singh A."/>
            <person name="Wilkins M.J."/>
            <person name="Karaoz U."/>
            <person name="Brodie E.L."/>
            <person name="Williams K.H."/>
            <person name="Hubbard S.S."/>
            <person name="Banfield J.F."/>
        </authorList>
    </citation>
    <scope>NUCLEOTIDE SEQUENCE [LARGE SCALE GENOMIC DNA]</scope>
</reference>
<sequence>MSDADLEQKRQAARQAMSAGRAKPKKTEPDQFFSVDSTEVGDASGPTNAGGELNEKRSEARHAMEGAERRRERELVQKKEREELLRQQQIEIVKKKREILAAQKGHPEIPITAPPPGQWDKYREQINEAKKEMTAIASAPPELAKGRTFSTDIFSNLGATGTSEAKLALQAKEQELSKSSRATAATRKKTRLSLAVWLLGLAFLAGSLVVAYGAYHVYSKRLAGVKAEMVVPLVFAEDQRVIAIDGLTPDEIMSALATAWRGVPSRESLIDIYFTTTTSTEDGRKITEVLPVIDFLAQANLGLPADFVHFLEPKFMTAVYDAPGQNQSHIFIFTTRSFEHTFDILLREGSLITHALFGKLAPPENTFAIRFQPFEDQIINNLDTRVIKNSAGEVIALYAFLDRKTLVFTESPEAFFKVQSAYERGKATATQ</sequence>
<keyword evidence="2" id="KW-0472">Membrane</keyword>
<evidence type="ECO:0000256" key="1">
    <source>
        <dbReference type="SAM" id="MobiDB-lite"/>
    </source>
</evidence>
<keyword evidence="2" id="KW-0812">Transmembrane</keyword>
<proteinExistence type="predicted"/>
<protein>
    <submittedName>
        <fullName evidence="3">Uncharacterized protein</fullName>
    </submittedName>
</protein>
<feature type="compositionally biased region" description="Basic and acidic residues" evidence="1">
    <location>
        <begin position="53"/>
        <end position="74"/>
    </location>
</feature>
<evidence type="ECO:0000313" key="4">
    <source>
        <dbReference type="Proteomes" id="UP000177838"/>
    </source>
</evidence>
<evidence type="ECO:0000256" key="2">
    <source>
        <dbReference type="SAM" id="Phobius"/>
    </source>
</evidence>
<dbReference type="AlphaFoldDB" id="A0A1G2QHS9"/>
<feature type="region of interest" description="Disordered" evidence="1">
    <location>
        <begin position="1"/>
        <end position="74"/>
    </location>
</feature>